<feature type="compositionally biased region" description="Basic residues" evidence="1">
    <location>
        <begin position="1"/>
        <end position="13"/>
    </location>
</feature>
<gene>
    <name evidence="2" type="ORF">HNY73_006064</name>
</gene>
<feature type="compositionally biased region" description="Basic and acidic residues" evidence="1">
    <location>
        <begin position="201"/>
        <end position="217"/>
    </location>
</feature>
<keyword evidence="3" id="KW-1185">Reference proteome</keyword>
<evidence type="ECO:0000313" key="3">
    <source>
        <dbReference type="Proteomes" id="UP000807504"/>
    </source>
</evidence>
<name>A0A8T0FL88_ARGBR</name>
<dbReference type="GO" id="GO:0006406">
    <property type="term" value="P:mRNA export from nucleus"/>
    <property type="evidence" value="ECO:0007669"/>
    <property type="project" value="InterPro"/>
</dbReference>
<sequence length="396" mass="42456">MAGRRRRRGRVARRSFVAKTDAEPATEENQEPEPVPSTSRGTDEGAVNDPAVAGPSTSRSPNMCPKCSGDDRFPMCYRAICGAPVCEGAPPSVDDGPRFTPQMIAHCNRRIRREMVMTGNMSEMVTYMQRRLAQVGWRNAMMQKCREVILERGEEIKYEELYDGVKDYGRETLPLKLKLELFADLFRVPAFEVITSEMEDKEQPESRRKAEAKKGKGADGNGGASTSKLSEEAGKRAEDEGVGEDEELGEDEGIVGAEGLAGIAGAEGLAGISGAEGLAGISGAEGLAGIAGAEGGADEEIDVSNLDSLEQLQIYEVIMDEVNIADLDDESMVEVIMDETAMAQAILAEANMAQAARAEAARAEAARAEAARAEAARSDENVAEVAAVEEEAKEME</sequence>
<dbReference type="Proteomes" id="UP000807504">
    <property type="component" value="Unassembled WGS sequence"/>
</dbReference>
<evidence type="ECO:0000256" key="1">
    <source>
        <dbReference type="SAM" id="MobiDB-lite"/>
    </source>
</evidence>
<dbReference type="GO" id="GO:0003713">
    <property type="term" value="F:transcription coactivator activity"/>
    <property type="evidence" value="ECO:0007669"/>
    <property type="project" value="InterPro"/>
</dbReference>
<dbReference type="Gene3D" id="1.10.246.140">
    <property type="match status" value="1"/>
</dbReference>
<reference evidence="2" key="2">
    <citation type="submission" date="2020-06" db="EMBL/GenBank/DDBJ databases">
        <authorList>
            <person name="Sheffer M."/>
        </authorList>
    </citation>
    <scope>NUCLEOTIDE SEQUENCE</scope>
</reference>
<comment type="caution">
    <text evidence="2">The sequence shown here is derived from an EMBL/GenBank/DDBJ whole genome shotgun (WGS) entry which is preliminary data.</text>
</comment>
<dbReference type="InterPro" id="IPR038212">
    <property type="entry name" value="TF_EnY2_sf"/>
</dbReference>
<dbReference type="Pfam" id="PF10163">
    <property type="entry name" value="EnY2"/>
    <property type="match status" value="1"/>
</dbReference>
<feature type="region of interest" description="Disordered" evidence="1">
    <location>
        <begin position="1"/>
        <end position="64"/>
    </location>
</feature>
<feature type="compositionally biased region" description="Basic and acidic residues" evidence="1">
    <location>
        <begin position="229"/>
        <end position="239"/>
    </location>
</feature>
<organism evidence="2 3">
    <name type="scientific">Argiope bruennichi</name>
    <name type="common">Wasp spider</name>
    <name type="synonym">Aranea bruennichi</name>
    <dbReference type="NCBI Taxonomy" id="94029"/>
    <lineage>
        <taxon>Eukaryota</taxon>
        <taxon>Metazoa</taxon>
        <taxon>Ecdysozoa</taxon>
        <taxon>Arthropoda</taxon>
        <taxon>Chelicerata</taxon>
        <taxon>Arachnida</taxon>
        <taxon>Araneae</taxon>
        <taxon>Araneomorphae</taxon>
        <taxon>Entelegynae</taxon>
        <taxon>Araneoidea</taxon>
        <taxon>Araneidae</taxon>
        <taxon>Argiope</taxon>
    </lineage>
</organism>
<accession>A0A8T0FL88</accession>
<feature type="compositionally biased region" description="Acidic residues" evidence="1">
    <location>
        <begin position="240"/>
        <end position="250"/>
    </location>
</feature>
<dbReference type="AlphaFoldDB" id="A0A8T0FL88"/>
<proteinExistence type="predicted"/>
<dbReference type="GO" id="GO:0000124">
    <property type="term" value="C:SAGA complex"/>
    <property type="evidence" value="ECO:0007669"/>
    <property type="project" value="InterPro"/>
</dbReference>
<protein>
    <submittedName>
        <fullName evidence="2">Uncharacterized protein</fullName>
    </submittedName>
</protein>
<reference evidence="2" key="1">
    <citation type="journal article" date="2020" name="bioRxiv">
        <title>Chromosome-level reference genome of the European wasp spider Argiope bruennichi: a resource for studies on range expansion and evolutionary adaptation.</title>
        <authorList>
            <person name="Sheffer M.M."/>
            <person name="Hoppe A."/>
            <person name="Krehenwinkel H."/>
            <person name="Uhl G."/>
            <person name="Kuss A.W."/>
            <person name="Jensen L."/>
            <person name="Jensen C."/>
            <person name="Gillespie R.G."/>
            <person name="Hoff K.J."/>
            <person name="Prost S."/>
        </authorList>
    </citation>
    <scope>NUCLEOTIDE SEQUENCE</scope>
</reference>
<evidence type="ECO:0000313" key="2">
    <source>
        <dbReference type="EMBL" id="KAF8791145.1"/>
    </source>
</evidence>
<dbReference type="EMBL" id="JABXBU010000011">
    <property type="protein sequence ID" value="KAF8791145.1"/>
    <property type="molecule type" value="Genomic_DNA"/>
</dbReference>
<dbReference type="GO" id="GO:0005643">
    <property type="term" value="C:nuclear pore"/>
    <property type="evidence" value="ECO:0007669"/>
    <property type="project" value="InterPro"/>
</dbReference>
<feature type="region of interest" description="Disordered" evidence="1">
    <location>
        <begin position="198"/>
        <end position="250"/>
    </location>
</feature>
<dbReference type="InterPro" id="IPR018783">
    <property type="entry name" value="TF_ENY2"/>
</dbReference>